<feature type="compositionally biased region" description="Basic and acidic residues" evidence="8">
    <location>
        <begin position="69"/>
        <end position="104"/>
    </location>
</feature>
<feature type="region of interest" description="Disordered" evidence="8">
    <location>
        <begin position="513"/>
        <end position="562"/>
    </location>
</feature>
<dbReference type="InterPro" id="IPR035979">
    <property type="entry name" value="RBD_domain_sf"/>
</dbReference>
<feature type="region of interest" description="Disordered" evidence="8">
    <location>
        <begin position="44"/>
        <end position="195"/>
    </location>
</feature>
<name>A0A4Y9YJB3_9APHY</name>
<protein>
    <recommendedName>
        <fullName evidence="4">Nucleolar protein 12</fullName>
    </recommendedName>
</protein>
<dbReference type="GO" id="GO:0005730">
    <property type="term" value="C:nucleolus"/>
    <property type="evidence" value="ECO:0007669"/>
    <property type="project" value="UniProtKB-SubCell"/>
</dbReference>
<gene>
    <name evidence="10" type="ORF">EVJ58_g3847</name>
</gene>
<organism evidence="10 11">
    <name type="scientific">Rhodofomes roseus</name>
    <dbReference type="NCBI Taxonomy" id="34475"/>
    <lineage>
        <taxon>Eukaryota</taxon>
        <taxon>Fungi</taxon>
        <taxon>Dikarya</taxon>
        <taxon>Basidiomycota</taxon>
        <taxon>Agaricomycotina</taxon>
        <taxon>Agaricomycetes</taxon>
        <taxon>Polyporales</taxon>
        <taxon>Rhodofomes</taxon>
    </lineage>
</organism>
<evidence type="ECO:0000256" key="6">
    <source>
        <dbReference type="ARBA" id="ARBA00023242"/>
    </source>
</evidence>
<dbReference type="AlphaFoldDB" id="A0A4Y9YJB3"/>
<feature type="compositionally biased region" description="Basic and acidic residues" evidence="8">
    <location>
        <begin position="262"/>
        <end position="292"/>
    </location>
</feature>
<dbReference type="STRING" id="34475.A0A4Y9YJB3"/>
<dbReference type="InterPro" id="IPR012677">
    <property type="entry name" value="Nucleotide-bd_a/b_plait_sf"/>
</dbReference>
<evidence type="ECO:0000313" key="11">
    <source>
        <dbReference type="Proteomes" id="UP000298390"/>
    </source>
</evidence>
<dbReference type="Proteomes" id="UP000298390">
    <property type="component" value="Unassembled WGS sequence"/>
</dbReference>
<keyword evidence="5 7" id="KW-0694">RNA-binding</keyword>
<dbReference type="PANTHER" id="PTHR23236:SF25">
    <property type="entry name" value="RNA-BINDING PROTEIN 34"/>
    <property type="match status" value="1"/>
</dbReference>
<accession>A0A4Y9YJB3</accession>
<dbReference type="EMBL" id="SEKV01000165">
    <property type="protein sequence ID" value="TFY62465.1"/>
    <property type="molecule type" value="Genomic_DNA"/>
</dbReference>
<feature type="compositionally biased region" description="Basic and acidic residues" evidence="8">
    <location>
        <begin position="537"/>
        <end position="553"/>
    </location>
</feature>
<comment type="function">
    <text evidence="1">Involved in pre-25S rRNA processing.</text>
</comment>
<evidence type="ECO:0000256" key="7">
    <source>
        <dbReference type="PROSITE-ProRule" id="PRU00176"/>
    </source>
</evidence>
<comment type="similarity">
    <text evidence="3">Belongs to the RRM RBM34 family.</text>
</comment>
<dbReference type="GO" id="GO:0019843">
    <property type="term" value="F:rRNA binding"/>
    <property type="evidence" value="ECO:0007669"/>
    <property type="project" value="TreeGrafter"/>
</dbReference>
<dbReference type="GO" id="GO:0000463">
    <property type="term" value="P:maturation of LSU-rRNA from tricistronic rRNA transcript (SSU-rRNA, 5.8S rRNA, LSU-rRNA)"/>
    <property type="evidence" value="ECO:0007669"/>
    <property type="project" value="TreeGrafter"/>
</dbReference>
<feature type="compositionally biased region" description="Acidic residues" evidence="8">
    <location>
        <begin position="113"/>
        <end position="124"/>
    </location>
</feature>
<feature type="compositionally biased region" description="Low complexity" evidence="8">
    <location>
        <begin position="47"/>
        <end position="56"/>
    </location>
</feature>
<evidence type="ECO:0000256" key="2">
    <source>
        <dbReference type="ARBA" id="ARBA00004604"/>
    </source>
</evidence>
<feature type="region of interest" description="Disordered" evidence="8">
    <location>
        <begin position="243"/>
        <end position="292"/>
    </location>
</feature>
<evidence type="ECO:0000256" key="8">
    <source>
        <dbReference type="SAM" id="MobiDB-lite"/>
    </source>
</evidence>
<evidence type="ECO:0000256" key="4">
    <source>
        <dbReference type="ARBA" id="ARBA00015520"/>
    </source>
</evidence>
<keyword evidence="6" id="KW-0539">Nucleus</keyword>
<evidence type="ECO:0000256" key="1">
    <source>
        <dbReference type="ARBA" id="ARBA00002475"/>
    </source>
</evidence>
<evidence type="ECO:0000256" key="5">
    <source>
        <dbReference type="ARBA" id="ARBA00022884"/>
    </source>
</evidence>
<dbReference type="PROSITE" id="PS50102">
    <property type="entry name" value="RRM"/>
    <property type="match status" value="1"/>
</dbReference>
<comment type="caution">
    <text evidence="10">The sequence shown here is derived from an EMBL/GenBank/DDBJ whole genome shotgun (WGS) entry which is preliminary data.</text>
</comment>
<sequence>MASLSTLLLGSAEKKLVSVDKGLDAIFQSSAGPSLKIIHGAQKTIPASDASASTAGADKKRKLPVSDLPESKERKKSRREQDKPSRQDGKADKPSKAAKREKATGKQKAAASDPEDDEDDAEDETSTRAEQRSTQRTVGNDEDEDEDASDPDDEGDPSTLVHESLLKGSQRKDGSGTQRKFVPPDETPERRNARTVFVGNVPVEVAKSRPLQKQLKRHFTTLVPTAKIESVRFRSVAFAAPTSKLPTMDDDAGKAKAKGKLPAKDEKDGRQHDRDRAASWRAKNDEEDDPEKKFLMPNEKKRIAFIKHELHSGVDAVNAYVVFAHPVPETGTRPKNVPPPVPTMDPYEAARLAAERCDGTVFMERTIRVDRVGKDTDASSAAPLGDPKTTIFVGNLDFASKEEDLRVFFEVLVTAERGAPEEQEGESSEEDEEGDEEDETLKSKVPVKKPRTWVKRVRIVRDKDTQLGKGFAYVQFVDRECVDEIFALEESQLKFAKRKLRVQRCKTLPGGAKVLPKFAKPPPAAKTPAVRRPSTSSHRETPKQPRPGRERSRTCRRTSARK</sequence>
<evidence type="ECO:0000313" key="10">
    <source>
        <dbReference type="EMBL" id="TFY62465.1"/>
    </source>
</evidence>
<dbReference type="SMART" id="SM00360">
    <property type="entry name" value="RRM"/>
    <property type="match status" value="1"/>
</dbReference>
<dbReference type="Gene3D" id="3.30.70.330">
    <property type="match status" value="1"/>
</dbReference>
<feature type="domain" description="RRM" evidence="9">
    <location>
        <begin position="389"/>
        <end position="507"/>
    </location>
</feature>
<reference evidence="10 11" key="1">
    <citation type="submission" date="2019-01" db="EMBL/GenBank/DDBJ databases">
        <title>Genome sequencing of the rare red list fungi Fomitopsis rosea.</title>
        <authorList>
            <person name="Buettner E."/>
            <person name="Kellner H."/>
        </authorList>
    </citation>
    <scope>NUCLEOTIDE SEQUENCE [LARGE SCALE GENOMIC DNA]</scope>
    <source>
        <strain evidence="10 11">DSM 105464</strain>
    </source>
</reference>
<comment type="subcellular location">
    <subcellularLocation>
        <location evidence="2">Nucleus</location>
        <location evidence="2">Nucleolus</location>
    </subcellularLocation>
</comment>
<dbReference type="InterPro" id="IPR000504">
    <property type="entry name" value="RRM_dom"/>
</dbReference>
<evidence type="ECO:0000256" key="3">
    <source>
        <dbReference type="ARBA" id="ARBA00007077"/>
    </source>
</evidence>
<proteinExistence type="inferred from homology"/>
<feature type="compositionally biased region" description="Acidic residues" evidence="8">
    <location>
        <begin position="140"/>
        <end position="156"/>
    </location>
</feature>
<dbReference type="SUPFAM" id="SSF54928">
    <property type="entry name" value="RNA-binding domain, RBD"/>
    <property type="match status" value="1"/>
</dbReference>
<dbReference type="PANTHER" id="PTHR23236">
    <property type="entry name" value="EUKARYOTIC TRANSLATION INITIATION FACTOR 4B/4H"/>
    <property type="match status" value="1"/>
</dbReference>
<feature type="region of interest" description="Disordered" evidence="8">
    <location>
        <begin position="418"/>
        <end position="444"/>
    </location>
</feature>
<feature type="compositionally biased region" description="Acidic residues" evidence="8">
    <location>
        <begin position="421"/>
        <end position="439"/>
    </location>
</feature>
<evidence type="ECO:0000259" key="9">
    <source>
        <dbReference type="PROSITE" id="PS50102"/>
    </source>
</evidence>